<name>A0A8H7W8Q3_9HELO</name>
<dbReference type="CDD" id="cd12108">
    <property type="entry name" value="Hr-like"/>
    <property type="match status" value="1"/>
</dbReference>
<organism evidence="3 4">
    <name type="scientific">Cadophora malorum</name>
    <dbReference type="NCBI Taxonomy" id="108018"/>
    <lineage>
        <taxon>Eukaryota</taxon>
        <taxon>Fungi</taxon>
        <taxon>Dikarya</taxon>
        <taxon>Ascomycota</taxon>
        <taxon>Pezizomycotina</taxon>
        <taxon>Leotiomycetes</taxon>
        <taxon>Helotiales</taxon>
        <taxon>Ploettnerulaceae</taxon>
        <taxon>Cadophora</taxon>
    </lineage>
</organism>
<protein>
    <recommendedName>
        <fullName evidence="2">Hemerythrin-like domain-containing protein</fullName>
    </recommendedName>
</protein>
<reference evidence="3" key="1">
    <citation type="submission" date="2021-02" db="EMBL/GenBank/DDBJ databases">
        <title>Genome sequence Cadophora malorum strain M34.</title>
        <authorList>
            <person name="Stefanovic E."/>
            <person name="Vu D."/>
            <person name="Scully C."/>
            <person name="Dijksterhuis J."/>
            <person name="Roader J."/>
            <person name="Houbraken J."/>
        </authorList>
    </citation>
    <scope>NUCLEOTIDE SEQUENCE</scope>
    <source>
        <strain evidence="3">M34</strain>
    </source>
</reference>
<sequence>MADLKQEEICEEVERLAKPATSEAEMLNGEKGPEVKPEEMDKKEAAEEKKEEKLPKLSAAEFRAYNSMAEHMEYFHNHFRQSWTLLYTACENNKRPQNLSLKQFLSTGLQFCSHLSTHHAIEEQHIFPVLAQRMPEFKNGKNAAELLRQHKEIHKGMDAFEEYLERCRSGETELQLSVLKEKMDGWGKVLWTHLEQEVRTLGAENMRKYWTVEEMRRMPM</sequence>
<dbReference type="Proteomes" id="UP000664132">
    <property type="component" value="Unassembled WGS sequence"/>
</dbReference>
<evidence type="ECO:0000256" key="1">
    <source>
        <dbReference type="SAM" id="MobiDB-lite"/>
    </source>
</evidence>
<evidence type="ECO:0000313" key="4">
    <source>
        <dbReference type="Proteomes" id="UP000664132"/>
    </source>
</evidence>
<dbReference type="PANTHER" id="PTHR38048:SF1">
    <property type="entry name" value="HEMERYTHRIN-LIKE DOMAIN-CONTAINING PROTEIN"/>
    <property type="match status" value="1"/>
</dbReference>
<feature type="compositionally biased region" description="Basic and acidic residues" evidence="1">
    <location>
        <begin position="31"/>
        <end position="53"/>
    </location>
</feature>
<dbReference type="OrthoDB" id="10044044at2759"/>
<dbReference type="AlphaFoldDB" id="A0A8H7W8Q3"/>
<keyword evidence="4" id="KW-1185">Reference proteome</keyword>
<accession>A0A8H7W8Q3</accession>
<feature type="domain" description="Hemerythrin-like" evidence="2">
    <location>
        <begin position="69"/>
        <end position="198"/>
    </location>
</feature>
<dbReference type="PANTHER" id="PTHR38048">
    <property type="entry name" value="EXPRESSED PROTEIN"/>
    <property type="match status" value="1"/>
</dbReference>
<evidence type="ECO:0000313" key="3">
    <source>
        <dbReference type="EMBL" id="KAG4419457.1"/>
    </source>
</evidence>
<dbReference type="EMBL" id="JAFJYH010000105">
    <property type="protein sequence ID" value="KAG4419457.1"/>
    <property type="molecule type" value="Genomic_DNA"/>
</dbReference>
<dbReference type="Gene3D" id="1.20.120.520">
    <property type="entry name" value="nmb1532 protein domain like"/>
    <property type="match status" value="1"/>
</dbReference>
<evidence type="ECO:0000259" key="2">
    <source>
        <dbReference type="Pfam" id="PF01814"/>
    </source>
</evidence>
<gene>
    <name evidence="3" type="ORF">IFR04_007414</name>
</gene>
<proteinExistence type="predicted"/>
<dbReference type="InterPro" id="IPR012312">
    <property type="entry name" value="Hemerythrin-like"/>
</dbReference>
<feature type="region of interest" description="Disordered" evidence="1">
    <location>
        <begin position="14"/>
        <end position="53"/>
    </location>
</feature>
<dbReference type="Pfam" id="PF01814">
    <property type="entry name" value="Hemerythrin"/>
    <property type="match status" value="1"/>
</dbReference>
<dbReference type="InterPro" id="IPR053206">
    <property type="entry name" value="Dimeric_xanthone_biosynth"/>
</dbReference>
<comment type="caution">
    <text evidence="3">The sequence shown here is derived from an EMBL/GenBank/DDBJ whole genome shotgun (WGS) entry which is preliminary data.</text>
</comment>